<feature type="non-terminal residue" evidence="1">
    <location>
        <position position="1"/>
    </location>
</feature>
<keyword evidence="2" id="KW-1185">Reference proteome</keyword>
<proteinExistence type="predicted"/>
<dbReference type="AlphaFoldDB" id="A0A0S3SB45"/>
<dbReference type="Proteomes" id="UP000291084">
    <property type="component" value="Chromosome 6"/>
</dbReference>
<gene>
    <name evidence="1" type="primary">Vigan.06G117700</name>
    <name evidence="1" type="ORF">VIGAN_06117700</name>
</gene>
<evidence type="ECO:0000313" key="2">
    <source>
        <dbReference type="Proteomes" id="UP000291084"/>
    </source>
</evidence>
<evidence type="ECO:0000313" key="1">
    <source>
        <dbReference type="EMBL" id="BAT90016.1"/>
    </source>
</evidence>
<sequence>TNNKNVAMQGIHNHTCKSIYCIETYVYKSCIMEQRSPFSVNDEFGEGTLFQSNQNGTPNRNSRQILTCKPFLF</sequence>
<accession>A0A0S3SB45</accession>
<reference evidence="1 2" key="1">
    <citation type="journal article" date="2015" name="Sci. Rep.">
        <title>The power of single molecule real-time sequencing technology in the de novo assembly of a eukaryotic genome.</title>
        <authorList>
            <person name="Sakai H."/>
            <person name="Naito K."/>
            <person name="Ogiso-Tanaka E."/>
            <person name="Takahashi Y."/>
            <person name="Iseki K."/>
            <person name="Muto C."/>
            <person name="Satou K."/>
            <person name="Teruya K."/>
            <person name="Shiroma A."/>
            <person name="Shimoji M."/>
            <person name="Hirano T."/>
            <person name="Itoh T."/>
            <person name="Kaga A."/>
            <person name="Tomooka N."/>
        </authorList>
    </citation>
    <scope>NUCLEOTIDE SEQUENCE [LARGE SCALE GENOMIC DNA]</scope>
    <source>
        <strain evidence="2">cv. Shumari</strain>
    </source>
</reference>
<protein>
    <submittedName>
        <fullName evidence="1">Uncharacterized protein</fullName>
    </submittedName>
</protein>
<dbReference type="EMBL" id="AP015039">
    <property type="protein sequence ID" value="BAT90016.1"/>
    <property type="molecule type" value="Genomic_DNA"/>
</dbReference>
<organism evidence="1 2">
    <name type="scientific">Vigna angularis var. angularis</name>
    <dbReference type="NCBI Taxonomy" id="157739"/>
    <lineage>
        <taxon>Eukaryota</taxon>
        <taxon>Viridiplantae</taxon>
        <taxon>Streptophyta</taxon>
        <taxon>Embryophyta</taxon>
        <taxon>Tracheophyta</taxon>
        <taxon>Spermatophyta</taxon>
        <taxon>Magnoliopsida</taxon>
        <taxon>eudicotyledons</taxon>
        <taxon>Gunneridae</taxon>
        <taxon>Pentapetalae</taxon>
        <taxon>rosids</taxon>
        <taxon>fabids</taxon>
        <taxon>Fabales</taxon>
        <taxon>Fabaceae</taxon>
        <taxon>Papilionoideae</taxon>
        <taxon>50 kb inversion clade</taxon>
        <taxon>NPAAA clade</taxon>
        <taxon>indigoferoid/millettioid clade</taxon>
        <taxon>Phaseoleae</taxon>
        <taxon>Vigna</taxon>
    </lineage>
</organism>
<name>A0A0S3SB45_PHAAN</name>